<dbReference type="RefSeq" id="WP_198128113.1">
    <property type="nucleotide sequence ID" value="NZ_JAECZC010000093.1"/>
</dbReference>
<accession>A0A8J7HZM7</accession>
<evidence type="ECO:0000313" key="2">
    <source>
        <dbReference type="Proteomes" id="UP000632766"/>
    </source>
</evidence>
<gene>
    <name evidence="1" type="ORF">I8748_30100</name>
</gene>
<name>A0A8J7HZM7_9NOST</name>
<protein>
    <submittedName>
        <fullName evidence="1">Uncharacterized protein</fullName>
    </submittedName>
</protein>
<evidence type="ECO:0000313" key="1">
    <source>
        <dbReference type="EMBL" id="MBH8566357.1"/>
    </source>
</evidence>
<dbReference type="EMBL" id="JAECZC010000093">
    <property type="protein sequence ID" value="MBH8566357.1"/>
    <property type="molecule type" value="Genomic_DNA"/>
</dbReference>
<proteinExistence type="predicted"/>
<keyword evidence="2" id="KW-1185">Reference proteome</keyword>
<dbReference type="AlphaFoldDB" id="A0A8J7HZM7"/>
<reference evidence="1 2" key="1">
    <citation type="journal article" date="2021" name="Int. J. Syst. Evol. Microbiol.">
        <title>Amazonocrinis nigriterrae gen. nov., sp. nov., Atlanticothrix silvestris gen. nov., sp. nov. and Dendronalium phyllosphericum gen. nov., sp. nov., nostocacean cyanobacteria from Brazilian environments.</title>
        <authorList>
            <person name="Alvarenga D.O."/>
            <person name="Andreote A.P.D."/>
            <person name="Branco L.H.Z."/>
            <person name="Delbaje E."/>
            <person name="Cruz R.B."/>
            <person name="Varani A.M."/>
            <person name="Fiore M.F."/>
        </authorList>
    </citation>
    <scope>NUCLEOTIDE SEQUENCE [LARGE SCALE GENOMIC DNA]</scope>
    <source>
        <strain evidence="1 2">CENA67</strain>
    </source>
</reference>
<comment type="caution">
    <text evidence="1">The sequence shown here is derived from an EMBL/GenBank/DDBJ whole genome shotgun (WGS) entry which is preliminary data.</text>
</comment>
<sequence>MRHSKAVGLAVILIFIGIIVLSHTPIKVMAHEKIEAEKVAYMSSFKSNSNNTVQVDQIQFETVMPERVLRIPPKLSNAKTQVQFGIRITNNRAKPCNFLLFAARPEFFKLNKQKVSQFGPIANRSASPELSDFKLLLSGESVNFLVEGYFEWFKNELKFKFMRKDATYWWYGNFESGTYSINVIYENPYPAWEQASWGDGIISLMPMRKLPRNNYLPPEILKIEDVWVGEIFTLPLEFRLIQ</sequence>
<dbReference type="Proteomes" id="UP000632766">
    <property type="component" value="Unassembled WGS sequence"/>
</dbReference>
<organism evidence="1 2">
    <name type="scientific">Amazonocrinis nigriterrae CENA67</name>
    <dbReference type="NCBI Taxonomy" id="2794033"/>
    <lineage>
        <taxon>Bacteria</taxon>
        <taxon>Bacillati</taxon>
        <taxon>Cyanobacteriota</taxon>
        <taxon>Cyanophyceae</taxon>
        <taxon>Nostocales</taxon>
        <taxon>Nostocaceae</taxon>
        <taxon>Amazonocrinis</taxon>
        <taxon>Amazonocrinis nigriterrae</taxon>
    </lineage>
</organism>